<dbReference type="GO" id="GO:0005886">
    <property type="term" value="C:plasma membrane"/>
    <property type="evidence" value="ECO:0007669"/>
    <property type="project" value="UniProtKB-SubCell"/>
</dbReference>
<dbReference type="STRING" id="153496.A0U89_03825"/>
<dbReference type="InterPro" id="IPR024320">
    <property type="entry name" value="LPG_synthase_C"/>
</dbReference>
<dbReference type="GO" id="GO:0055091">
    <property type="term" value="P:phospholipid homeostasis"/>
    <property type="evidence" value="ECO:0007669"/>
    <property type="project" value="TreeGrafter"/>
</dbReference>
<gene>
    <name evidence="10" type="ORF">A0U89_03825</name>
</gene>
<dbReference type="eggNOG" id="COG0392">
    <property type="taxonomic scope" value="Bacteria"/>
</dbReference>
<evidence type="ECO:0000313" key="11">
    <source>
        <dbReference type="Proteomes" id="UP000179145"/>
    </source>
</evidence>
<dbReference type="EMBL" id="CP014674">
    <property type="protein sequence ID" value="AOX16394.1"/>
    <property type="molecule type" value="Genomic_DNA"/>
</dbReference>
<keyword evidence="6 8" id="KW-0472">Membrane</keyword>
<dbReference type="KEGG" id="kba:A0U89_03825"/>
<keyword evidence="3" id="KW-0808">Transferase</keyword>
<organism evidence="10 11">
    <name type="scientific">Kozakia baliensis</name>
    <dbReference type="NCBI Taxonomy" id="153496"/>
    <lineage>
        <taxon>Bacteria</taxon>
        <taxon>Pseudomonadati</taxon>
        <taxon>Pseudomonadota</taxon>
        <taxon>Alphaproteobacteria</taxon>
        <taxon>Acetobacterales</taxon>
        <taxon>Acetobacteraceae</taxon>
        <taxon>Kozakia</taxon>
    </lineage>
</organism>
<feature type="transmembrane region" description="Helical" evidence="8">
    <location>
        <begin position="487"/>
        <end position="508"/>
    </location>
</feature>
<feature type="transmembrane region" description="Helical" evidence="8">
    <location>
        <begin position="313"/>
        <end position="334"/>
    </location>
</feature>
<feature type="transmembrane region" description="Helical" evidence="8">
    <location>
        <begin position="76"/>
        <end position="94"/>
    </location>
</feature>
<evidence type="ECO:0000256" key="3">
    <source>
        <dbReference type="ARBA" id="ARBA00022679"/>
    </source>
</evidence>
<feature type="transmembrane region" description="Helical" evidence="8">
    <location>
        <begin position="528"/>
        <end position="545"/>
    </location>
</feature>
<dbReference type="InterPro" id="IPR022791">
    <property type="entry name" value="L-PG_synthase/AglD"/>
</dbReference>
<sequence length="707" mass="77278">MASRGRSDMRSDERAMKDVSQDCDGKRPTRWQRLLHRLPALLGLVLLVAAVFVIQRELHQLSLADLRQALGAIPRSALLAGAACTFLSYFILSFYDYLACFHVKAKQPYRRTAFAAFCSYVLSHNLGCSAISGAAVRFRLYRNWGVSPGGIAQIIAFCSTTYLLGALALIGGVLLWEPGHVPLLDRLPLILLRFCGAVAWLLVLAYVVLSIRCREIKIWRYQLEIPSFGIAVAQVVVSAADMAATALIAYVLLPTGTPVGFGAFLAIYIASYTAGLVASVPGGLGVFDGAMMLALGPYLPAPRILGTILVFRLFYYIIPLVLAGVMFAAHELFLRGDAALARKRGAAEPERGPRRPSQVIRESEADFSVTVATGIVAGTGILLVFYAVAVPAHVIGARFGHWLPQFAEFLLCLTGVMLVGVAVGLSQRVTMAWKAALSLLAFSIVLSVVREAPLAVPLALMLVMFLIAPFRSCYYRRPRLMVEPLSPAMLAPVTLWLASLAGVGVFALQRQLGDSWWRSLIYDAHTSVVRWALGISAIFGVIAIIQMMRRGHILIHPWNPESELHYRSLDHALEELGPRRPNGLLLNENGRAGIPFLRTGRFIIGLGDPAGPERDCIAAIWRLRDLAAEEGRHPVFIRVGQALLEVYHDIGMTVCPNGPGGTGTLCCLAQDIQAVQAMLNGEHKRLKRVMQQSRFLKVKPRSSDRAM</sequence>
<feature type="domain" description="Phosphatidylglycerol lysyltransferase C-terminal" evidence="9">
    <location>
        <begin position="587"/>
        <end position="655"/>
    </location>
</feature>
<protein>
    <recommendedName>
        <fullName evidence="9">Phosphatidylglycerol lysyltransferase C-terminal domain-containing protein</fullName>
    </recommendedName>
</protein>
<feature type="transmembrane region" description="Helical" evidence="8">
    <location>
        <begin position="114"/>
        <end position="138"/>
    </location>
</feature>
<dbReference type="Pfam" id="PF09924">
    <property type="entry name" value="LPG_synthase_C"/>
    <property type="match status" value="1"/>
</dbReference>
<evidence type="ECO:0000256" key="4">
    <source>
        <dbReference type="ARBA" id="ARBA00022692"/>
    </source>
</evidence>
<keyword evidence="5 8" id="KW-1133">Transmembrane helix</keyword>
<dbReference type="Proteomes" id="UP000179145">
    <property type="component" value="Chromosome"/>
</dbReference>
<comment type="subcellular location">
    <subcellularLocation>
        <location evidence="1">Cell membrane</location>
        <topology evidence="1">Multi-pass membrane protein</topology>
    </subcellularLocation>
</comment>
<evidence type="ECO:0000313" key="10">
    <source>
        <dbReference type="EMBL" id="AOX16394.1"/>
    </source>
</evidence>
<proteinExistence type="predicted"/>
<dbReference type="PANTHER" id="PTHR34697:SF2">
    <property type="entry name" value="PHOSPHATIDYLGLYCEROL LYSYLTRANSFERASE"/>
    <property type="match status" value="1"/>
</dbReference>
<dbReference type="InterPro" id="IPR051211">
    <property type="entry name" value="PG_lysyltransferase"/>
</dbReference>
<feature type="transmembrane region" description="Helical" evidence="8">
    <location>
        <begin position="402"/>
        <end position="425"/>
    </location>
</feature>
<reference evidence="10 11" key="1">
    <citation type="journal article" date="2016" name="Microb. Cell Fact.">
        <title>Dissection of exopolysaccharide biosynthesis in Kozakia baliensis.</title>
        <authorList>
            <person name="Brandt J.U."/>
            <person name="Jakob F."/>
            <person name="Behr J."/>
            <person name="Geissler A.J."/>
            <person name="Vogel R.F."/>
        </authorList>
    </citation>
    <scope>NUCLEOTIDE SEQUENCE [LARGE SCALE GENOMIC DNA]</scope>
    <source>
        <strain evidence="10 11">DSM 14400</strain>
    </source>
</reference>
<evidence type="ECO:0000256" key="8">
    <source>
        <dbReference type="SAM" id="Phobius"/>
    </source>
</evidence>
<evidence type="ECO:0000256" key="1">
    <source>
        <dbReference type="ARBA" id="ARBA00004651"/>
    </source>
</evidence>
<accession>A0A1D8URY1</accession>
<name>A0A1D8URY1_9PROT</name>
<keyword evidence="2" id="KW-1003">Cell membrane</keyword>
<dbReference type="AlphaFoldDB" id="A0A1D8URY1"/>
<dbReference type="GO" id="GO:0016755">
    <property type="term" value="F:aminoacyltransferase activity"/>
    <property type="evidence" value="ECO:0007669"/>
    <property type="project" value="TreeGrafter"/>
</dbReference>
<evidence type="ECO:0000256" key="2">
    <source>
        <dbReference type="ARBA" id="ARBA00022475"/>
    </source>
</evidence>
<feature type="transmembrane region" description="Helical" evidence="8">
    <location>
        <begin position="367"/>
        <end position="390"/>
    </location>
</feature>
<evidence type="ECO:0000256" key="7">
    <source>
        <dbReference type="SAM" id="MobiDB-lite"/>
    </source>
</evidence>
<feature type="transmembrane region" description="Helical" evidence="8">
    <location>
        <begin position="34"/>
        <end position="55"/>
    </location>
</feature>
<feature type="transmembrane region" description="Helical" evidence="8">
    <location>
        <begin position="150"/>
        <end position="176"/>
    </location>
</feature>
<evidence type="ECO:0000256" key="6">
    <source>
        <dbReference type="ARBA" id="ARBA00023136"/>
    </source>
</evidence>
<evidence type="ECO:0000256" key="5">
    <source>
        <dbReference type="ARBA" id="ARBA00022989"/>
    </source>
</evidence>
<keyword evidence="4 8" id="KW-0812">Transmembrane</keyword>
<evidence type="ECO:0000259" key="9">
    <source>
        <dbReference type="Pfam" id="PF09924"/>
    </source>
</evidence>
<feature type="transmembrane region" description="Helical" evidence="8">
    <location>
        <begin position="188"/>
        <end position="209"/>
    </location>
</feature>
<dbReference type="Pfam" id="PF03706">
    <property type="entry name" value="LPG_synthase_TM"/>
    <property type="match status" value="1"/>
</dbReference>
<dbReference type="eggNOG" id="COG2898">
    <property type="taxonomic scope" value="Bacteria"/>
</dbReference>
<feature type="transmembrane region" description="Helical" evidence="8">
    <location>
        <begin position="455"/>
        <end position="475"/>
    </location>
</feature>
<keyword evidence="11" id="KW-1185">Reference proteome</keyword>
<feature type="transmembrane region" description="Helical" evidence="8">
    <location>
        <begin position="284"/>
        <end position="301"/>
    </location>
</feature>
<dbReference type="PANTHER" id="PTHR34697">
    <property type="entry name" value="PHOSPHATIDYLGLYCEROL LYSYLTRANSFERASE"/>
    <property type="match status" value="1"/>
</dbReference>
<feature type="region of interest" description="Disordered" evidence="7">
    <location>
        <begin position="1"/>
        <end position="24"/>
    </location>
</feature>